<evidence type="ECO:0000313" key="2">
    <source>
        <dbReference type="Proteomes" id="UP000824881"/>
    </source>
</evidence>
<evidence type="ECO:0000313" key="1">
    <source>
        <dbReference type="EMBL" id="KAG9221067.1"/>
    </source>
</evidence>
<accession>A0ACB7IS27</accession>
<dbReference type="EMBL" id="WQMT02000007">
    <property type="protein sequence ID" value="KAG9221067.1"/>
    <property type="molecule type" value="Genomic_DNA"/>
</dbReference>
<organism evidence="1 2">
    <name type="scientific">Pleurotus cornucopiae</name>
    <name type="common">Cornucopia mushroom</name>
    <dbReference type="NCBI Taxonomy" id="5321"/>
    <lineage>
        <taxon>Eukaryota</taxon>
        <taxon>Fungi</taxon>
        <taxon>Dikarya</taxon>
        <taxon>Basidiomycota</taxon>
        <taxon>Agaricomycotina</taxon>
        <taxon>Agaricomycetes</taxon>
        <taxon>Agaricomycetidae</taxon>
        <taxon>Agaricales</taxon>
        <taxon>Pleurotineae</taxon>
        <taxon>Pleurotaceae</taxon>
        <taxon>Pleurotus</taxon>
    </lineage>
</organism>
<name>A0ACB7IS27_PLECO</name>
<reference evidence="1 2" key="1">
    <citation type="journal article" date="2021" name="Appl. Environ. Microbiol.">
        <title>Genetic linkage and physical mapping for an oyster mushroom Pleurotus cornucopiae and QTL analysis for the trait cap color.</title>
        <authorList>
            <person name="Zhang Y."/>
            <person name="Gao W."/>
            <person name="Sonnenberg A."/>
            <person name="Chen Q."/>
            <person name="Zhang J."/>
            <person name="Huang C."/>
        </authorList>
    </citation>
    <scope>NUCLEOTIDE SEQUENCE [LARGE SCALE GENOMIC DNA]</scope>
    <source>
        <strain evidence="1">CCMSSC00406</strain>
    </source>
</reference>
<comment type="caution">
    <text evidence="1">The sequence shown here is derived from an EMBL/GenBank/DDBJ whole genome shotgun (WGS) entry which is preliminary data.</text>
</comment>
<protein>
    <submittedName>
        <fullName evidence="1">Uncharacterized protein</fullName>
    </submittedName>
</protein>
<dbReference type="Proteomes" id="UP000824881">
    <property type="component" value="Unassembled WGS sequence"/>
</dbReference>
<sequence>MASPSPTPTPTASTSTNRHVLTAVEKQRHQLDKLLKDPAKPAHVPAPPKEKTIRPPREMMKNIQGSSAGAGSGEFHVYKASRRREYERLKLIEETTKKEAETAEFERKRKEAEAIAEAKTSKNRAKRQKKKERAKGKGQDKDHDSKEDGSGERGSDAPIKKRRLVNGKELVFKKPGEESDDESAGEGPEDVDGPQPSSSPIEESATPREWDTYNPITDPLDQNIACNVDGSSLGSGQLSATVPAGSQIKATWNQWPHTVGPVMVYMAKCPGSCTSAIASSLSWFKIEEAGLLSGTLSTGPWAQGELVNNGNTWTTTIPASLAPGEYMIRHELLAIHTSNQPQFYPECAQLILTGSGSAQPSGSYLVKFPGAYQKSDPGVTIDVYAQASTTNYTIPGPSVWRG</sequence>
<proteinExistence type="predicted"/>
<gene>
    <name evidence="1" type="ORF">CCMSSC00406_0005494</name>
</gene>
<keyword evidence="2" id="KW-1185">Reference proteome</keyword>